<dbReference type="SUPFAM" id="SSF53383">
    <property type="entry name" value="PLP-dependent transferases"/>
    <property type="match status" value="1"/>
</dbReference>
<evidence type="ECO:0000256" key="1">
    <source>
        <dbReference type="ARBA" id="ARBA00001933"/>
    </source>
</evidence>
<dbReference type="InterPro" id="IPR049704">
    <property type="entry name" value="Aminotrans_3_PPA_site"/>
</dbReference>
<keyword evidence="3" id="KW-0808">Transferase</keyword>
<dbReference type="Pfam" id="PF00202">
    <property type="entry name" value="Aminotran_3"/>
    <property type="match status" value="1"/>
</dbReference>
<name>A0A1F4TRG4_UNCSA</name>
<keyword evidence="2" id="KW-0032">Aminotransferase</keyword>
<gene>
    <name evidence="6" type="ORF">A2462_08405</name>
</gene>
<dbReference type="FunFam" id="3.40.640.10:FF:000004">
    <property type="entry name" value="Acetylornithine aminotransferase"/>
    <property type="match status" value="1"/>
</dbReference>
<dbReference type="InterPro" id="IPR005814">
    <property type="entry name" value="Aminotrans_3"/>
</dbReference>
<accession>A0A1F4TRG4</accession>
<dbReference type="Gene3D" id="3.90.1150.10">
    <property type="entry name" value="Aspartate Aminotransferase, domain 1"/>
    <property type="match status" value="1"/>
</dbReference>
<dbReference type="InterPro" id="IPR015422">
    <property type="entry name" value="PyrdxlP-dep_Trfase_small"/>
</dbReference>
<evidence type="ECO:0000256" key="2">
    <source>
        <dbReference type="ARBA" id="ARBA00022576"/>
    </source>
</evidence>
<dbReference type="EMBL" id="MEUI01000005">
    <property type="protein sequence ID" value="OGC35248.1"/>
    <property type="molecule type" value="Genomic_DNA"/>
</dbReference>
<dbReference type="GO" id="GO:0030170">
    <property type="term" value="F:pyridoxal phosphate binding"/>
    <property type="evidence" value="ECO:0007669"/>
    <property type="project" value="InterPro"/>
</dbReference>
<comment type="cofactor">
    <cofactor evidence="1">
        <name>pyridoxal 5'-phosphate</name>
        <dbReference type="ChEBI" id="CHEBI:597326"/>
    </cofactor>
</comment>
<dbReference type="InterPro" id="IPR050103">
    <property type="entry name" value="Class-III_PLP-dep_AT"/>
</dbReference>
<dbReference type="PANTHER" id="PTHR11986">
    <property type="entry name" value="AMINOTRANSFERASE CLASS III"/>
    <property type="match status" value="1"/>
</dbReference>
<reference evidence="6 7" key="1">
    <citation type="journal article" date="2016" name="Nat. Commun.">
        <title>Thousands of microbial genomes shed light on interconnected biogeochemical processes in an aquifer system.</title>
        <authorList>
            <person name="Anantharaman K."/>
            <person name="Brown C.T."/>
            <person name="Hug L.A."/>
            <person name="Sharon I."/>
            <person name="Castelle C.J."/>
            <person name="Probst A.J."/>
            <person name="Thomas B.C."/>
            <person name="Singh A."/>
            <person name="Wilkins M.J."/>
            <person name="Karaoz U."/>
            <person name="Brodie E.L."/>
            <person name="Williams K.H."/>
            <person name="Hubbard S.S."/>
            <person name="Banfield J.F."/>
        </authorList>
    </citation>
    <scope>NUCLEOTIDE SEQUENCE [LARGE SCALE GENOMIC DNA]</scope>
</reference>
<dbReference type="PANTHER" id="PTHR11986:SF79">
    <property type="entry name" value="ACETYLORNITHINE AMINOTRANSFERASE, MITOCHONDRIAL"/>
    <property type="match status" value="1"/>
</dbReference>
<dbReference type="PROSITE" id="PS00600">
    <property type="entry name" value="AA_TRANSFER_CLASS_3"/>
    <property type="match status" value="1"/>
</dbReference>
<dbReference type="CDD" id="cd00610">
    <property type="entry name" value="OAT_like"/>
    <property type="match status" value="1"/>
</dbReference>
<comment type="caution">
    <text evidence="6">The sequence shown here is derived from an EMBL/GenBank/DDBJ whole genome shotgun (WGS) entry which is preliminary data.</text>
</comment>
<evidence type="ECO:0008006" key="8">
    <source>
        <dbReference type="Google" id="ProtNLM"/>
    </source>
</evidence>
<proteinExistence type="inferred from homology"/>
<protein>
    <recommendedName>
        <fullName evidence="8">4-aminobutyrate aminotransferase</fullName>
    </recommendedName>
</protein>
<organism evidence="6 7">
    <name type="scientific">candidate division WOR-1 bacterium RIFOXYC2_FULL_41_25</name>
    <dbReference type="NCBI Taxonomy" id="1802586"/>
    <lineage>
        <taxon>Bacteria</taxon>
        <taxon>Bacillati</taxon>
        <taxon>Saganbacteria</taxon>
    </lineage>
</organism>
<evidence type="ECO:0000256" key="3">
    <source>
        <dbReference type="ARBA" id="ARBA00022679"/>
    </source>
</evidence>
<dbReference type="InterPro" id="IPR015421">
    <property type="entry name" value="PyrdxlP-dep_Trfase_major"/>
</dbReference>
<dbReference type="Gene3D" id="3.40.640.10">
    <property type="entry name" value="Type I PLP-dependent aspartate aminotransferase-like (Major domain)"/>
    <property type="match status" value="1"/>
</dbReference>
<evidence type="ECO:0000256" key="4">
    <source>
        <dbReference type="ARBA" id="ARBA00022898"/>
    </source>
</evidence>
<dbReference type="Proteomes" id="UP000177309">
    <property type="component" value="Unassembled WGS sequence"/>
</dbReference>
<evidence type="ECO:0000313" key="6">
    <source>
        <dbReference type="EMBL" id="OGC35248.1"/>
    </source>
</evidence>
<dbReference type="InterPro" id="IPR015424">
    <property type="entry name" value="PyrdxlP-dep_Trfase"/>
</dbReference>
<comment type="similarity">
    <text evidence="5">Belongs to the class-III pyridoxal-phosphate-dependent aminotransferase family.</text>
</comment>
<sequence>MKFNKRAKKVFSPVLGKYFGDFEIDKAKGCYLYSTDGKKHLDMSAGIAVCGTGHCHPQVVAAATKQLNKLIHVCIGVACYEPYVKLAEMLQKVVPIKNAQFFFCQSGSEATEAAIKLAKYSTKKPGIIALEGGFHGRTYGALSMTSSKMKYREGYEPLVPEIYLAKPDLAEIETLIKSKQIAAVITELILGEGGYAVRPKEFITGLRKLCDKYNVLLIVDEVQSGIARTGKWFLSEHYGLQPDIVCMAKGLASGFPLGGIAASAKLMAKWSPGSHGGTFGGNPVCCAAAIATLEVIKKEKLLQNATKTGAYLTTQLKKMQKKYPLIKDVRGFGLMIGVDIGDWDTVSKIMTYCLKNKVVIIPTGGGGTALRFIPPLTIKKKEIDQALKVFEQALKSL</sequence>
<evidence type="ECO:0000313" key="7">
    <source>
        <dbReference type="Proteomes" id="UP000177309"/>
    </source>
</evidence>
<dbReference type="PIRSF" id="PIRSF000521">
    <property type="entry name" value="Transaminase_4ab_Lys_Orn"/>
    <property type="match status" value="1"/>
</dbReference>
<keyword evidence="4 5" id="KW-0663">Pyridoxal phosphate</keyword>
<evidence type="ECO:0000256" key="5">
    <source>
        <dbReference type="RuleBase" id="RU003560"/>
    </source>
</evidence>
<dbReference type="GO" id="GO:0008483">
    <property type="term" value="F:transaminase activity"/>
    <property type="evidence" value="ECO:0007669"/>
    <property type="project" value="UniProtKB-KW"/>
</dbReference>
<dbReference type="AlphaFoldDB" id="A0A1F4TRG4"/>
<dbReference type="GO" id="GO:0042802">
    <property type="term" value="F:identical protein binding"/>
    <property type="evidence" value="ECO:0007669"/>
    <property type="project" value="TreeGrafter"/>
</dbReference>